<feature type="domain" description="AB hydrolase-1" evidence="2">
    <location>
        <begin position="91"/>
        <end position="462"/>
    </location>
</feature>
<dbReference type="PANTHER" id="PTHR43433:SF5">
    <property type="entry name" value="AB HYDROLASE-1 DOMAIN-CONTAINING PROTEIN"/>
    <property type="match status" value="1"/>
</dbReference>
<dbReference type="SUPFAM" id="SSF53474">
    <property type="entry name" value="alpha/beta-Hydrolases"/>
    <property type="match status" value="1"/>
</dbReference>
<keyword evidence="4" id="KW-1185">Reference proteome</keyword>
<dbReference type="InterPro" id="IPR029058">
    <property type="entry name" value="AB_hydrolase_fold"/>
</dbReference>
<organism evidence="3 4">
    <name type="scientific">Trypanosoma theileri</name>
    <dbReference type="NCBI Taxonomy" id="67003"/>
    <lineage>
        <taxon>Eukaryota</taxon>
        <taxon>Discoba</taxon>
        <taxon>Euglenozoa</taxon>
        <taxon>Kinetoplastea</taxon>
        <taxon>Metakinetoplastina</taxon>
        <taxon>Trypanosomatida</taxon>
        <taxon>Trypanosomatidae</taxon>
        <taxon>Trypanosoma</taxon>
    </lineage>
</organism>
<proteinExistence type="predicted"/>
<dbReference type="Gene3D" id="3.40.50.1820">
    <property type="entry name" value="alpha/beta hydrolase"/>
    <property type="match status" value="1"/>
</dbReference>
<evidence type="ECO:0000313" key="3">
    <source>
        <dbReference type="EMBL" id="ORC87748.1"/>
    </source>
</evidence>
<accession>A0A1X0NT85</accession>
<dbReference type="InterPro" id="IPR050471">
    <property type="entry name" value="AB_hydrolase"/>
</dbReference>
<feature type="compositionally biased region" description="Polar residues" evidence="1">
    <location>
        <begin position="29"/>
        <end position="43"/>
    </location>
</feature>
<dbReference type="VEuPathDB" id="TriTrypDB:TM35_000201570"/>
<feature type="compositionally biased region" description="Basic and acidic residues" evidence="1">
    <location>
        <begin position="317"/>
        <end position="340"/>
    </location>
</feature>
<dbReference type="RefSeq" id="XP_028881814.1">
    <property type="nucleotide sequence ID" value="XM_029026842.1"/>
</dbReference>
<feature type="region of interest" description="Disordered" evidence="1">
    <location>
        <begin position="1"/>
        <end position="58"/>
    </location>
</feature>
<keyword evidence="3" id="KW-0378">Hydrolase</keyword>
<name>A0A1X0NT85_9TRYP</name>
<dbReference type="EMBL" id="NBCO01000020">
    <property type="protein sequence ID" value="ORC87748.1"/>
    <property type="molecule type" value="Genomic_DNA"/>
</dbReference>
<dbReference type="PANTHER" id="PTHR43433">
    <property type="entry name" value="HYDROLASE, ALPHA/BETA FOLD FAMILY PROTEIN"/>
    <property type="match status" value="1"/>
</dbReference>
<dbReference type="Pfam" id="PF00561">
    <property type="entry name" value="Abhydrolase_1"/>
    <property type="match status" value="1"/>
</dbReference>
<dbReference type="GO" id="GO:0016787">
    <property type="term" value="F:hydrolase activity"/>
    <property type="evidence" value="ECO:0007669"/>
    <property type="project" value="UniProtKB-KW"/>
</dbReference>
<dbReference type="InterPro" id="IPR000073">
    <property type="entry name" value="AB_hydrolase_1"/>
</dbReference>
<reference evidence="3 4" key="1">
    <citation type="submission" date="2017-03" db="EMBL/GenBank/DDBJ databases">
        <title>An alternative strategy for trypanosome survival in the mammalian bloodstream revealed through genome and transcriptome analysis of the ubiquitous bovine parasite Trypanosoma (Megatrypanum) theileri.</title>
        <authorList>
            <person name="Kelly S."/>
            <person name="Ivens A."/>
            <person name="Mott A."/>
            <person name="O'Neill E."/>
            <person name="Emms D."/>
            <person name="Macleod O."/>
            <person name="Voorheis P."/>
            <person name="Matthews J."/>
            <person name="Matthews K."/>
            <person name="Carrington M."/>
        </authorList>
    </citation>
    <scope>NUCLEOTIDE SEQUENCE [LARGE SCALE GENOMIC DNA]</scope>
    <source>
        <strain evidence="3">Edinburgh</strain>
    </source>
</reference>
<dbReference type="Proteomes" id="UP000192257">
    <property type="component" value="Unassembled WGS sequence"/>
</dbReference>
<feature type="region of interest" description="Disordered" evidence="1">
    <location>
        <begin position="311"/>
        <end position="354"/>
    </location>
</feature>
<evidence type="ECO:0000256" key="1">
    <source>
        <dbReference type="SAM" id="MobiDB-lite"/>
    </source>
</evidence>
<dbReference type="AlphaFoldDB" id="A0A1X0NT85"/>
<gene>
    <name evidence="3" type="ORF">TM35_000201570</name>
</gene>
<dbReference type="STRING" id="67003.A0A1X0NT85"/>
<sequence>MKSGDVEYQQGSQENNPQSPITLHPRNKSLISHDTNTVSPNRYSSSSSFSCSSSSSRNDEKFADVGVCASTGVSIRLCYQTFGDRNAANGVVLLIMGLASPSLLWDGHFCTALAARGLYVIRFDNRDIGRSTFLTGHPVIPSSSTSTSSAGIRGNNNNNNNNNNTMNDIVEEWESNVSPSSSSSSSSLLSSTPPRSWFHKFSGFSTFHAQLAYASIMQGRHHFFRDVYTLDDMSNDCVGLLNALHIPQAHIVGMCMGGMIAQRIAIQHPTRVRSLALFSTHSSSTHARWPSLRDVFAIASAAHYVTQMGFDIPQQQQHEEKEKEKEGEKTIKQKQKEKQQQQESLQRRRPRDEEELTQTLVSLLVRFAGGRTSRYPINRVACERQVRRILRRSSDFSGVLRQYVALLNAPSRVLDLQKIQIPTIVLHGTIDPLVPYQNGKELAELIPHAKFFSFEGLGHVLHPALREEFVGALMGNMQRSREGNMGVKNTSKL</sequence>
<feature type="compositionally biased region" description="Polar residues" evidence="1">
    <location>
        <begin position="9"/>
        <end position="21"/>
    </location>
</feature>
<comment type="caution">
    <text evidence="3">The sequence shown here is derived from an EMBL/GenBank/DDBJ whole genome shotgun (WGS) entry which is preliminary data.</text>
</comment>
<feature type="compositionally biased region" description="Low complexity" evidence="1">
    <location>
        <begin position="44"/>
        <end position="56"/>
    </location>
</feature>
<dbReference type="OrthoDB" id="8119704at2759"/>
<protein>
    <submittedName>
        <fullName evidence="3">Hydrolase-like protein</fullName>
    </submittedName>
</protein>
<feature type="region of interest" description="Disordered" evidence="1">
    <location>
        <begin position="143"/>
        <end position="166"/>
    </location>
</feature>
<evidence type="ECO:0000259" key="2">
    <source>
        <dbReference type="Pfam" id="PF00561"/>
    </source>
</evidence>
<evidence type="ECO:0000313" key="4">
    <source>
        <dbReference type="Proteomes" id="UP000192257"/>
    </source>
</evidence>
<dbReference type="GeneID" id="39986622"/>
<feature type="compositionally biased region" description="Low complexity" evidence="1">
    <location>
        <begin position="143"/>
        <end position="164"/>
    </location>
</feature>